<reference evidence="3 4" key="1">
    <citation type="submission" date="2024-05" db="EMBL/GenBank/DDBJ databases">
        <title>Culex pipiens pipiens assembly and annotation.</title>
        <authorList>
            <person name="Alout H."/>
            <person name="Durand T."/>
        </authorList>
    </citation>
    <scope>NUCLEOTIDE SEQUENCE [LARGE SCALE GENOMIC DNA]</scope>
    <source>
        <strain evidence="3">HA-2024</strain>
        <tissue evidence="3">Whole body</tissue>
    </source>
</reference>
<name>A0ABD1CNA6_CULPP</name>
<protein>
    <submittedName>
        <fullName evidence="3">Uncharacterized protein</fullName>
    </submittedName>
</protein>
<keyword evidence="4" id="KW-1185">Reference proteome</keyword>
<accession>A0ABD1CNA6</accession>
<evidence type="ECO:0000313" key="3">
    <source>
        <dbReference type="EMBL" id="KAL1377843.1"/>
    </source>
</evidence>
<sequence length="87" mass="9781">MRRRFVYVITMEQDQDGGKGHSDACSSKMVIAVIWSSRASAQRWPKVKVELRHQQTPDSLPTQITQTKVRIRTSKRRGSAAKVGGQA</sequence>
<evidence type="ECO:0000313" key="2">
    <source>
        <dbReference type="EMBL" id="KAL1373411.1"/>
    </source>
</evidence>
<dbReference type="Proteomes" id="UP001562425">
    <property type="component" value="Unassembled WGS sequence"/>
</dbReference>
<evidence type="ECO:0000313" key="4">
    <source>
        <dbReference type="Proteomes" id="UP001562425"/>
    </source>
</evidence>
<proteinExistence type="predicted"/>
<gene>
    <name evidence="3" type="ORF">pipiens_015990</name>
    <name evidence="2" type="ORF">pipiens_018674</name>
</gene>
<feature type="region of interest" description="Disordered" evidence="1">
    <location>
        <begin position="67"/>
        <end position="87"/>
    </location>
</feature>
<dbReference type="EMBL" id="JBEHCU010010702">
    <property type="protein sequence ID" value="KAL1377843.1"/>
    <property type="molecule type" value="Genomic_DNA"/>
</dbReference>
<evidence type="ECO:0000256" key="1">
    <source>
        <dbReference type="SAM" id="MobiDB-lite"/>
    </source>
</evidence>
<organism evidence="3 4">
    <name type="scientific">Culex pipiens pipiens</name>
    <name type="common">Northern house mosquito</name>
    <dbReference type="NCBI Taxonomy" id="38569"/>
    <lineage>
        <taxon>Eukaryota</taxon>
        <taxon>Metazoa</taxon>
        <taxon>Ecdysozoa</taxon>
        <taxon>Arthropoda</taxon>
        <taxon>Hexapoda</taxon>
        <taxon>Insecta</taxon>
        <taxon>Pterygota</taxon>
        <taxon>Neoptera</taxon>
        <taxon>Endopterygota</taxon>
        <taxon>Diptera</taxon>
        <taxon>Nematocera</taxon>
        <taxon>Culicoidea</taxon>
        <taxon>Culicidae</taxon>
        <taxon>Culicinae</taxon>
        <taxon>Culicini</taxon>
        <taxon>Culex</taxon>
        <taxon>Culex</taxon>
    </lineage>
</organism>
<dbReference type="AlphaFoldDB" id="A0ABD1CNA6"/>
<comment type="caution">
    <text evidence="3">The sequence shown here is derived from an EMBL/GenBank/DDBJ whole genome shotgun (WGS) entry which is preliminary data.</text>
</comment>
<dbReference type="EMBL" id="JBEHCU010014408">
    <property type="protein sequence ID" value="KAL1373411.1"/>
    <property type="molecule type" value="Genomic_DNA"/>
</dbReference>
<feature type="compositionally biased region" description="Basic residues" evidence="1">
    <location>
        <begin position="69"/>
        <end position="79"/>
    </location>
</feature>